<keyword evidence="1" id="KW-0378">Hydrolase</keyword>
<keyword evidence="2" id="KW-1185">Reference proteome</keyword>
<dbReference type="EMBL" id="NOKQ01000289">
    <property type="protein sequence ID" value="OZS77133.1"/>
    <property type="molecule type" value="Genomic_DNA"/>
</dbReference>
<dbReference type="RefSeq" id="WP_094944300.1">
    <property type="nucleotide sequence ID" value="NZ_NOKQ01000289.1"/>
</dbReference>
<dbReference type="GO" id="GO:0006508">
    <property type="term" value="P:proteolysis"/>
    <property type="evidence" value="ECO:0007669"/>
    <property type="project" value="UniProtKB-KW"/>
</dbReference>
<dbReference type="OrthoDB" id="9807498at2"/>
<dbReference type="PANTHER" id="PTHR30217">
    <property type="entry name" value="PEPTIDASE U32 FAMILY"/>
    <property type="match status" value="1"/>
</dbReference>
<comment type="caution">
    <text evidence="1">The sequence shown here is derived from an EMBL/GenBank/DDBJ whole genome shotgun (WGS) entry which is preliminary data.</text>
</comment>
<dbReference type="Pfam" id="PF01136">
    <property type="entry name" value="Peptidase_U32"/>
    <property type="match status" value="1"/>
</dbReference>
<proteinExistence type="predicted"/>
<sequence length="309" mass="35337">MVMTEILVTPTTVNHAKALFEAGADAVVVGEQQFGLRLAGEFPLDAIAEVKKAAKALNKKVYVAMNALFHNDRVEALETYMRQLDALQIDGIYFGDPAVLMTHREIASTVPLFWNSEQTATNYFTANYWGERGSKRAYLARELSMDEIIEIKENADVEVEIQVHGMSCMFQSKRPLLGHYFLYQGKAMEIENRAQQKNMLLYDKERGNRYPIYEDLNGTHIFSPNDMCIIDELEELLDAGIDAFRIEGQLQTEDYTVAVTKLYRQALDAYASSPKEYRAVKQQLLSEIEQMQQPHRPLDTGFFFKESVY</sequence>
<accession>A0A264W0P4</accession>
<name>A0A264W0P4_9BACL</name>
<reference evidence="1 2" key="1">
    <citation type="submission" date="2017-07" db="EMBL/GenBank/DDBJ databases">
        <title>Tetzosporium hominis gen.nov. sp.nov.</title>
        <authorList>
            <person name="Tetz G."/>
            <person name="Tetz V."/>
        </authorList>
    </citation>
    <scope>NUCLEOTIDE SEQUENCE [LARGE SCALE GENOMIC DNA]</scope>
    <source>
        <strain evidence="1 2">VT-49</strain>
    </source>
</reference>
<keyword evidence="1" id="KW-0645">Protease</keyword>
<dbReference type="PANTHER" id="PTHR30217:SF7">
    <property type="entry name" value="TRNA HYDROXYLATION PROTEIN P2"/>
    <property type="match status" value="1"/>
</dbReference>
<dbReference type="InterPro" id="IPR001539">
    <property type="entry name" value="Peptidase_U32"/>
</dbReference>
<organism evidence="1 2">
    <name type="scientific">Tetzosporium hominis</name>
    <dbReference type="NCBI Taxonomy" id="2020506"/>
    <lineage>
        <taxon>Bacteria</taxon>
        <taxon>Bacillati</taxon>
        <taxon>Bacillota</taxon>
        <taxon>Bacilli</taxon>
        <taxon>Bacillales</taxon>
        <taxon>Caryophanaceae</taxon>
        <taxon>Tetzosporium</taxon>
    </lineage>
</organism>
<evidence type="ECO:0000313" key="1">
    <source>
        <dbReference type="EMBL" id="OZS77133.1"/>
    </source>
</evidence>
<dbReference type="Proteomes" id="UP000217065">
    <property type="component" value="Unassembled WGS sequence"/>
</dbReference>
<protein>
    <submittedName>
        <fullName evidence="1">Collagenase-like protease</fullName>
    </submittedName>
</protein>
<dbReference type="InterPro" id="IPR051454">
    <property type="entry name" value="RNA/ubiquinone_mod_enzymes"/>
</dbReference>
<evidence type="ECO:0000313" key="2">
    <source>
        <dbReference type="Proteomes" id="UP000217065"/>
    </source>
</evidence>
<dbReference type="GO" id="GO:0008233">
    <property type="term" value="F:peptidase activity"/>
    <property type="evidence" value="ECO:0007669"/>
    <property type="project" value="UniProtKB-KW"/>
</dbReference>
<dbReference type="AlphaFoldDB" id="A0A264W0P4"/>
<gene>
    <name evidence="1" type="ORF">CF394_13300</name>
</gene>